<accession>A0A0K0XV39</accession>
<dbReference type="EMBL" id="CP012154">
    <property type="protein sequence ID" value="AKS41579.1"/>
    <property type="molecule type" value="Genomic_DNA"/>
</dbReference>
<keyword evidence="2" id="KW-1185">Reference proteome</keyword>
<evidence type="ECO:0000313" key="1">
    <source>
        <dbReference type="EMBL" id="AKS41579.1"/>
    </source>
</evidence>
<name>A0A0K0XV39_9GAMM</name>
<dbReference type="Proteomes" id="UP000066624">
    <property type="component" value="Chromosome"/>
</dbReference>
<evidence type="ECO:0000313" key="2">
    <source>
        <dbReference type="Proteomes" id="UP000066624"/>
    </source>
</evidence>
<dbReference type="RefSeq" id="WP_260318834.1">
    <property type="nucleotide sequence ID" value="NZ_JACHIC010000001.1"/>
</dbReference>
<sequence length="40" mass="4592">MVKCLHWLWSRLFVRLPALSFLLAWFAAMQEQLGLFGGPG</sequence>
<proteinExistence type="predicted"/>
<reference evidence="1 2" key="1">
    <citation type="submission" date="2015-07" db="EMBL/GenBank/DDBJ databases">
        <authorList>
            <person name="Noorani M."/>
        </authorList>
    </citation>
    <scope>NUCLEOTIDE SEQUENCE [LARGE SCALE GENOMIC DNA]</scope>
    <source>
        <strain evidence="1 2">KCTC 42284</strain>
    </source>
</reference>
<protein>
    <submittedName>
        <fullName evidence="1">Uncharacterized protein</fullName>
    </submittedName>
</protein>
<dbReference type="KEGG" id="wma:WM2015_1205"/>
<gene>
    <name evidence="1" type="ORF">WM2015_1205</name>
</gene>
<dbReference type="AlphaFoldDB" id="A0A0K0XV39"/>
<organism evidence="1 2">
    <name type="scientific">Wenzhouxiangella marina</name>
    <dbReference type="NCBI Taxonomy" id="1579979"/>
    <lineage>
        <taxon>Bacteria</taxon>
        <taxon>Pseudomonadati</taxon>
        <taxon>Pseudomonadota</taxon>
        <taxon>Gammaproteobacteria</taxon>
        <taxon>Chromatiales</taxon>
        <taxon>Wenzhouxiangellaceae</taxon>
        <taxon>Wenzhouxiangella</taxon>
    </lineage>
</organism>